<gene>
    <name evidence="4" type="ORF">RESH_00731</name>
</gene>
<dbReference type="GO" id="GO:0016209">
    <property type="term" value="F:antioxidant activity"/>
    <property type="evidence" value="ECO:0007669"/>
    <property type="project" value="InterPro"/>
</dbReference>
<dbReference type="EMBL" id="ANOF01000024">
    <property type="protein sequence ID" value="EMI28676.1"/>
    <property type="molecule type" value="Genomic_DNA"/>
</dbReference>
<dbReference type="InterPro" id="IPR000866">
    <property type="entry name" value="AhpC/TSA"/>
</dbReference>
<dbReference type="Gene3D" id="2.130.10.10">
    <property type="entry name" value="YVTN repeat-like/Quinoprotein amine dehydrogenase"/>
    <property type="match status" value="1"/>
</dbReference>
<dbReference type="STRING" id="1263868.RESH_00731"/>
<dbReference type="SUPFAM" id="SSF50969">
    <property type="entry name" value="YVTN repeat-like/Quinoprotein amine dehydrogenase"/>
    <property type="match status" value="1"/>
</dbReference>
<proteinExistence type="predicted"/>
<dbReference type="InterPro" id="IPR057420">
    <property type="entry name" value="Beta-prop_CGLA"/>
</dbReference>
<evidence type="ECO:0000259" key="3">
    <source>
        <dbReference type="Pfam" id="PF25292"/>
    </source>
</evidence>
<dbReference type="InterPro" id="IPR050553">
    <property type="entry name" value="Thioredoxin_ResA/DsbE_sf"/>
</dbReference>
<dbReference type="PANTHER" id="PTHR42852:SF17">
    <property type="entry name" value="THIOREDOXIN-LIKE PROTEIN HI_1115"/>
    <property type="match status" value="1"/>
</dbReference>
<dbReference type="InterPro" id="IPR036249">
    <property type="entry name" value="Thioredoxin-like_sf"/>
</dbReference>
<evidence type="ECO:0000313" key="5">
    <source>
        <dbReference type="Proteomes" id="UP000011996"/>
    </source>
</evidence>
<dbReference type="Proteomes" id="UP000011996">
    <property type="component" value="Unassembled WGS sequence"/>
</dbReference>
<dbReference type="CDD" id="cd02966">
    <property type="entry name" value="TlpA_like_family"/>
    <property type="match status" value="1"/>
</dbReference>
<dbReference type="Gene3D" id="3.40.30.10">
    <property type="entry name" value="Glutaredoxin"/>
    <property type="match status" value="1"/>
</dbReference>
<dbReference type="InterPro" id="IPR011044">
    <property type="entry name" value="Quino_amine_DH_bsu"/>
</dbReference>
<accession>M5SB03</accession>
<feature type="coiled-coil region" evidence="1">
    <location>
        <begin position="78"/>
        <end position="120"/>
    </location>
</feature>
<comment type="caution">
    <text evidence="4">The sequence shown here is derived from an EMBL/GenBank/DDBJ whole genome shotgun (WGS) entry which is preliminary data.</text>
</comment>
<evidence type="ECO:0000313" key="4">
    <source>
        <dbReference type="EMBL" id="EMI28676.1"/>
    </source>
</evidence>
<sequence length="425" mass="46081">MTEKYEAKGVRFFAVNVGEGPESVEAFLKEQSLDIPVLFDEDSEISVAYSASAIPQTVIIGKTGIVEVVHVGSSPQLEKKLKEELDQLLEGKSLAQETLAKAEEEKRQREENVNAFATEEVWRMEGRFSGVAVHPSTQTIFAGQPGGGVRIFDADGKEVGELNGPRATSIRLANLIGDEQPEVLSFQSWGQSVIAQTSTGETLWKYELGEGVDDVWAFDINADGHDEVIVGYNGSTGLHVFDNAGELLWKNTRLGNVWHVTAGDVDQNGDVEVLTTSAEGKVHVFSASGEDIAKLDVAVYASMVRTLLPTDSKRKPQILVSGSSNQQSELMLSVDLQGNENFSLELPTLDVNHVDDMAIAHDARLAAVAMRGGLIHVIELDEGELIATIAPQGSRCSVSWLPREGKLPHVVVTSETGMVAFELER</sequence>
<reference evidence="4 5" key="1">
    <citation type="journal article" date="2013" name="Mar. Genomics">
        <title>Expression of sulfatases in Rhodopirellula baltica and the diversity of sulfatases in the genus Rhodopirellula.</title>
        <authorList>
            <person name="Wegner C.E."/>
            <person name="Richter-Heitmann T."/>
            <person name="Klindworth A."/>
            <person name="Klockow C."/>
            <person name="Richter M."/>
            <person name="Achstetter T."/>
            <person name="Glockner F.O."/>
            <person name="Harder J."/>
        </authorList>
    </citation>
    <scope>NUCLEOTIDE SEQUENCE [LARGE SCALE GENOMIC DNA]</scope>
    <source>
        <strain evidence="4 5">SH398</strain>
    </source>
</reference>
<feature type="domain" description="Lambda-carrageenase beta-propeller" evidence="3">
    <location>
        <begin position="192"/>
        <end position="251"/>
    </location>
</feature>
<dbReference type="InterPro" id="IPR015943">
    <property type="entry name" value="WD40/YVTN_repeat-like_dom_sf"/>
</dbReference>
<dbReference type="GO" id="GO:0016491">
    <property type="term" value="F:oxidoreductase activity"/>
    <property type="evidence" value="ECO:0007669"/>
    <property type="project" value="InterPro"/>
</dbReference>
<evidence type="ECO:0000259" key="2">
    <source>
        <dbReference type="Pfam" id="PF00578"/>
    </source>
</evidence>
<name>M5SB03_9BACT</name>
<evidence type="ECO:0000256" key="1">
    <source>
        <dbReference type="SAM" id="Coils"/>
    </source>
</evidence>
<protein>
    <submittedName>
        <fullName evidence="4">Alkyl hydroperoxide reductase/ Thiol specific antioxidant/ Mal allergen domain protein</fullName>
    </submittedName>
</protein>
<dbReference type="Pfam" id="PF00578">
    <property type="entry name" value="AhpC-TSA"/>
    <property type="match status" value="1"/>
</dbReference>
<dbReference type="AlphaFoldDB" id="M5SB03"/>
<dbReference type="Pfam" id="PF25292">
    <property type="entry name" value="Beta-prop_CGLA"/>
    <property type="match status" value="1"/>
</dbReference>
<feature type="domain" description="Alkyl hydroperoxide reductase subunit C/ Thiol specific antioxidant" evidence="2">
    <location>
        <begin position="3"/>
        <end position="68"/>
    </location>
</feature>
<keyword evidence="1" id="KW-0175">Coiled coil</keyword>
<dbReference type="SUPFAM" id="SSF52833">
    <property type="entry name" value="Thioredoxin-like"/>
    <property type="match status" value="1"/>
</dbReference>
<organism evidence="4 5">
    <name type="scientific">Rhodopirellula europaea SH398</name>
    <dbReference type="NCBI Taxonomy" id="1263868"/>
    <lineage>
        <taxon>Bacteria</taxon>
        <taxon>Pseudomonadati</taxon>
        <taxon>Planctomycetota</taxon>
        <taxon>Planctomycetia</taxon>
        <taxon>Pirellulales</taxon>
        <taxon>Pirellulaceae</taxon>
        <taxon>Rhodopirellula</taxon>
    </lineage>
</organism>
<dbReference type="RefSeq" id="WP_008663831.1">
    <property type="nucleotide sequence ID" value="NZ_ANOF01000024.1"/>
</dbReference>
<dbReference type="PANTHER" id="PTHR42852">
    <property type="entry name" value="THIOL:DISULFIDE INTERCHANGE PROTEIN DSBE"/>
    <property type="match status" value="1"/>
</dbReference>
<dbReference type="PATRIC" id="fig|1263868.3.peg.797"/>